<organism evidence="1 2">
    <name type="scientific">Streptacidiphilus jeojiensis</name>
    <dbReference type="NCBI Taxonomy" id="3229225"/>
    <lineage>
        <taxon>Bacteria</taxon>
        <taxon>Bacillati</taxon>
        <taxon>Actinomycetota</taxon>
        <taxon>Actinomycetes</taxon>
        <taxon>Kitasatosporales</taxon>
        <taxon>Streptomycetaceae</taxon>
        <taxon>Streptacidiphilus</taxon>
    </lineage>
</organism>
<proteinExistence type="predicted"/>
<evidence type="ECO:0008006" key="3">
    <source>
        <dbReference type="Google" id="ProtNLM"/>
    </source>
</evidence>
<gene>
    <name evidence="1" type="ORF">ABUW04_22670</name>
</gene>
<name>A0ABV6XS32_9ACTN</name>
<sequence length="76" mass="8278">MEAVEAELYRLVATRLKVAHAQVRALDVSEPIRAALTRSLLLVTEAAKRDLPEAARRLARFTDALDSGELPLPPGS</sequence>
<comment type="caution">
    <text evidence="1">The sequence shown here is derived from an EMBL/GenBank/DDBJ whole genome shotgun (WGS) entry which is preliminary data.</text>
</comment>
<keyword evidence="2" id="KW-1185">Reference proteome</keyword>
<evidence type="ECO:0000313" key="2">
    <source>
        <dbReference type="Proteomes" id="UP001592581"/>
    </source>
</evidence>
<accession>A0ABV6XS32</accession>
<protein>
    <recommendedName>
        <fullName evidence="3">ANTAR domain-containing protein</fullName>
    </recommendedName>
</protein>
<dbReference type="EMBL" id="JBEUKS010000008">
    <property type="protein sequence ID" value="MFC1441071.1"/>
    <property type="molecule type" value="Genomic_DNA"/>
</dbReference>
<reference evidence="1 2" key="1">
    <citation type="submission" date="2024-06" db="EMBL/GenBank/DDBJ databases">
        <authorList>
            <person name="Lee S.D."/>
        </authorList>
    </citation>
    <scope>NUCLEOTIDE SEQUENCE [LARGE SCALE GENOMIC DNA]</scope>
    <source>
        <strain evidence="1 2">N1-10</strain>
    </source>
</reference>
<evidence type="ECO:0000313" key="1">
    <source>
        <dbReference type="EMBL" id="MFC1441071.1"/>
    </source>
</evidence>
<dbReference type="Proteomes" id="UP001592581">
    <property type="component" value="Unassembled WGS sequence"/>
</dbReference>